<sequence length="329" mass="39407">MENILVSVIMSVYNGEKYLNEAIESILNQTYKNIEFIIIDDGSTDGSSDIIRNYLIDHRIKFLKNVTNKGLIYSLNRGIEESNGKYIVRMDCDDVSYLDRIEKQVNYMEKNIDIVMSGSDVNFIFEGIPFLKKKVSSQYDYEKIKVNTMFDSTFSHPTVIIKREYLIKNNLRYQEDYKNAEDYGLWTNIVPYANVSNLKEILLNYRIVKTSVTRKSNKDMNSRREVFKKIYINYFKNLGINITENELDKHFDVAMIQNLNESNYSYDELNSYLDNLYEKCKDVVDKDYMKKILDNKRFKLRFYMKKNYFEFSKRYIFEKFKVNIKKKYR</sequence>
<organism evidence="2 3">
    <name type="scientific">Clostridium perfringens</name>
    <dbReference type="NCBI Taxonomy" id="1502"/>
    <lineage>
        <taxon>Bacteria</taxon>
        <taxon>Bacillati</taxon>
        <taxon>Bacillota</taxon>
        <taxon>Clostridia</taxon>
        <taxon>Eubacteriales</taxon>
        <taxon>Clostridiaceae</taxon>
        <taxon>Clostridium</taxon>
    </lineage>
</organism>
<dbReference type="InterPro" id="IPR001173">
    <property type="entry name" value="Glyco_trans_2-like"/>
</dbReference>
<dbReference type="RefSeq" id="WP_111926829.1">
    <property type="nucleotide sequence ID" value="NZ_CATNYD010000001.1"/>
</dbReference>
<keyword evidence="2" id="KW-0328">Glycosyltransferase</keyword>
<gene>
    <name evidence="2" type="primary">kfoC_1</name>
    <name evidence="2" type="ORF">NCTC10719_02351</name>
</gene>
<keyword evidence="2" id="KW-0808">Transferase</keyword>
<name>A0A2X2Y8C1_CLOPF</name>
<dbReference type="PANTHER" id="PTHR22916:SF3">
    <property type="entry name" value="UDP-GLCNAC:BETAGAL BETA-1,3-N-ACETYLGLUCOSAMINYLTRANSFERASE-LIKE PROTEIN 1"/>
    <property type="match status" value="1"/>
</dbReference>
<reference evidence="2 3" key="1">
    <citation type="submission" date="2018-06" db="EMBL/GenBank/DDBJ databases">
        <authorList>
            <consortium name="Pathogen Informatics"/>
            <person name="Doyle S."/>
        </authorList>
    </citation>
    <scope>NUCLEOTIDE SEQUENCE [LARGE SCALE GENOMIC DNA]</scope>
    <source>
        <strain evidence="2 3">NCTC10719</strain>
    </source>
</reference>
<dbReference type="AlphaFoldDB" id="A0A2X2Y8C1"/>
<proteinExistence type="predicted"/>
<accession>A0A2X2Y8C1</accession>
<protein>
    <submittedName>
        <fullName evidence="2">Putative glycosyltransferase</fullName>
        <ecNumber evidence="2">2.4.1.-</ecNumber>
    </submittedName>
</protein>
<dbReference type="EMBL" id="UAWG01000019">
    <property type="protein sequence ID" value="SQB60696.1"/>
    <property type="molecule type" value="Genomic_DNA"/>
</dbReference>
<dbReference type="Gene3D" id="3.90.550.10">
    <property type="entry name" value="Spore Coat Polysaccharide Biosynthesis Protein SpsA, Chain A"/>
    <property type="match status" value="1"/>
</dbReference>
<evidence type="ECO:0000313" key="3">
    <source>
        <dbReference type="Proteomes" id="UP000249986"/>
    </source>
</evidence>
<dbReference type="PANTHER" id="PTHR22916">
    <property type="entry name" value="GLYCOSYLTRANSFERASE"/>
    <property type="match status" value="1"/>
</dbReference>
<evidence type="ECO:0000313" key="2">
    <source>
        <dbReference type="EMBL" id="SQB60696.1"/>
    </source>
</evidence>
<dbReference type="SUPFAM" id="SSF53448">
    <property type="entry name" value="Nucleotide-diphospho-sugar transferases"/>
    <property type="match status" value="1"/>
</dbReference>
<dbReference type="Proteomes" id="UP000249986">
    <property type="component" value="Unassembled WGS sequence"/>
</dbReference>
<evidence type="ECO:0000259" key="1">
    <source>
        <dbReference type="Pfam" id="PF00535"/>
    </source>
</evidence>
<dbReference type="EC" id="2.4.1.-" evidence="2"/>
<dbReference type="GO" id="GO:0016758">
    <property type="term" value="F:hexosyltransferase activity"/>
    <property type="evidence" value="ECO:0007669"/>
    <property type="project" value="UniProtKB-ARBA"/>
</dbReference>
<dbReference type="Pfam" id="PF00535">
    <property type="entry name" value="Glycos_transf_2"/>
    <property type="match status" value="1"/>
</dbReference>
<feature type="domain" description="Glycosyltransferase 2-like" evidence="1">
    <location>
        <begin position="7"/>
        <end position="156"/>
    </location>
</feature>
<dbReference type="InterPro" id="IPR029044">
    <property type="entry name" value="Nucleotide-diphossugar_trans"/>
</dbReference>